<organism evidence="2 3">
    <name type="scientific">Variibacter gotjawalensis</name>
    <dbReference type="NCBI Taxonomy" id="1333996"/>
    <lineage>
        <taxon>Bacteria</taxon>
        <taxon>Pseudomonadati</taxon>
        <taxon>Pseudomonadota</taxon>
        <taxon>Alphaproteobacteria</taxon>
        <taxon>Hyphomicrobiales</taxon>
        <taxon>Nitrobacteraceae</taxon>
        <taxon>Variibacter</taxon>
    </lineage>
</organism>
<proteinExistence type="predicted"/>
<evidence type="ECO:0000256" key="1">
    <source>
        <dbReference type="SAM" id="Phobius"/>
    </source>
</evidence>
<feature type="transmembrane region" description="Helical" evidence="1">
    <location>
        <begin position="138"/>
        <end position="156"/>
    </location>
</feature>
<dbReference type="Proteomes" id="UP000236884">
    <property type="component" value="Chromosome"/>
</dbReference>
<keyword evidence="1" id="KW-1133">Transmembrane helix</keyword>
<sequence>MTKPETWRELSETEWRAAGGHRPVGPLSIMFAAAGVLTIIGAFLAYLLLQQRLPIVLSGPMTPQQVITLTGLAVVLSTFLWGLGCFVSILTRASHGPIAIAGLTGLWALTAIGAQFVNAYAITGGTDPAAYLPHLPNALFHLAIAAGVCGYVLDGFRPNLYFRRRIRVS</sequence>
<reference evidence="2 3" key="1">
    <citation type="submission" date="2015-08" db="EMBL/GenBank/DDBJ databases">
        <title>Investigation of the bacterial diversity of lava forest soil.</title>
        <authorList>
            <person name="Lee J.S."/>
        </authorList>
    </citation>
    <scope>NUCLEOTIDE SEQUENCE [LARGE SCALE GENOMIC DNA]</scope>
    <source>
        <strain evidence="2 3">GJW-30</strain>
    </source>
</reference>
<keyword evidence="1" id="KW-0812">Transmembrane</keyword>
<dbReference type="KEGG" id="vgo:GJW-30_1_02609"/>
<feature type="transmembrane region" description="Helical" evidence="1">
    <location>
        <begin position="69"/>
        <end position="91"/>
    </location>
</feature>
<dbReference type="RefSeq" id="WP_096355993.1">
    <property type="nucleotide sequence ID" value="NZ_AP014946.1"/>
</dbReference>
<dbReference type="EMBL" id="AP014946">
    <property type="protein sequence ID" value="BAT60074.1"/>
    <property type="molecule type" value="Genomic_DNA"/>
</dbReference>
<accession>A0A0S3PVU9</accession>
<dbReference type="OrthoDB" id="7860195at2"/>
<evidence type="ECO:0000313" key="2">
    <source>
        <dbReference type="EMBL" id="BAT60074.1"/>
    </source>
</evidence>
<dbReference type="AlphaFoldDB" id="A0A0S3PVU9"/>
<protein>
    <submittedName>
        <fullName evidence="2">Uncharacterized protein</fullName>
    </submittedName>
</protein>
<gene>
    <name evidence="2" type="ORF">GJW-30_1_02609</name>
</gene>
<name>A0A0S3PVU9_9BRAD</name>
<evidence type="ECO:0000313" key="3">
    <source>
        <dbReference type="Proteomes" id="UP000236884"/>
    </source>
</evidence>
<keyword evidence="1" id="KW-0472">Membrane</keyword>
<feature type="transmembrane region" description="Helical" evidence="1">
    <location>
        <begin position="29"/>
        <end position="49"/>
    </location>
</feature>
<keyword evidence="3" id="KW-1185">Reference proteome</keyword>
<feature type="transmembrane region" description="Helical" evidence="1">
    <location>
        <begin position="98"/>
        <end position="118"/>
    </location>
</feature>